<dbReference type="GO" id="GO:0005829">
    <property type="term" value="C:cytosol"/>
    <property type="evidence" value="ECO:0007669"/>
    <property type="project" value="TreeGrafter"/>
</dbReference>
<dbReference type="Gene3D" id="3.20.20.70">
    <property type="entry name" value="Aldolase class I"/>
    <property type="match status" value="1"/>
</dbReference>
<dbReference type="SUPFAM" id="SSF51366">
    <property type="entry name" value="Ribulose-phoshate binding barrel"/>
    <property type="match status" value="1"/>
</dbReference>
<dbReference type="GO" id="GO:0004834">
    <property type="term" value="F:tryptophan synthase activity"/>
    <property type="evidence" value="ECO:0007669"/>
    <property type="project" value="UniProtKB-UniRule"/>
</dbReference>
<name>A0A133Q390_STALU</name>
<dbReference type="InterPro" id="IPR011060">
    <property type="entry name" value="RibuloseP-bd_barrel"/>
</dbReference>
<keyword evidence="15" id="KW-1185">Reference proteome</keyword>
<dbReference type="NCBIfam" id="TIGR00262">
    <property type="entry name" value="trpA"/>
    <property type="match status" value="1"/>
</dbReference>
<dbReference type="EMBL" id="CP041722">
    <property type="protein sequence ID" value="QEX38927.1"/>
    <property type="molecule type" value="Genomic_DNA"/>
</dbReference>
<evidence type="ECO:0000256" key="8">
    <source>
        <dbReference type="HAMAP-Rule" id="MF_00131"/>
    </source>
</evidence>
<evidence type="ECO:0000256" key="7">
    <source>
        <dbReference type="ARBA" id="ARBA00049047"/>
    </source>
</evidence>
<keyword evidence="5 8" id="KW-0057">Aromatic amino acid biosynthesis</keyword>
<dbReference type="EMBL" id="LRQI01000077">
    <property type="protein sequence ID" value="KXA37321.1"/>
    <property type="molecule type" value="Genomic_DNA"/>
</dbReference>
<evidence type="ECO:0000256" key="4">
    <source>
        <dbReference type="ARBA" id="ARBA00022822"/>
    </source>
</evidence>
<dbReference type="CDD" id="cd04724">
    <property type="entry name" value="Tryptophan_synthase_alpha"/>
    <property type="match status" value="1"/>
</dbReference>
<dbReference type="UniPathway" id="UPA00035">
    <property type="reaction ID" value="UER00044"/>
</dbReference>
<dbReference type="PROSITE" id="PS00167">
    <property type="entry name" value="TRP_SYNTHASE_ALPHA"/>
    <property type="match status" value="1"/>
</dbReference>
<evidence type="ECO:0000313" key="13">
    <source>
        <dbReference type="Proteomes" id="UP000070063"/>
    </source>
</evidence>
<dbReference type="EMBL" id="SCHB01000004">
    <property type="protein sequence ID" value="TBW72190.1"/>
    <property type="molecule type" value="Genomic_DNA"/>
</dbReference>
<proteinExistence type="inferred from homology"/>
<comment type="subunit">
    <text evidence="2 8">Tetramer of two alpha and two beta chains.</text>
</comment>
<reference evidence="12 14" key="2">
    <citation type="journal article" date="2019" name="Sci. Transl. Med.">
        <title>Quorum sensing between bacterial species on the skin protects against epidermal injury in atopic dermatitis.</title>
        <authorList>
            <person name="Williams M.R."/>
        </authorList>
    </citation>
    <scope>NUCLEOTIDE SEQUENCE [LARGE SCALE GENOMIC DNA]</scope>
    <source>
        <strain evidence="12 14">E7</strain>
    </source>
</reference>
<dbReference type="HAMAP" id="MF_00131">
    <property type="entry name" value="Trp_synth_alpha"/>
    <property type="match status" value="1"/>
</dbReference>
<dbReference type="PANTHER" id="PTHR43406:SF1">
    <property type="entry name" value="TRYPTOPHAN SYNTHASE ALPHA CHAIN, CHLOROPLASTIC"/>
    <property type="match status" value="1"/>
</dbReference>
<evidence type="ECO:0000313" key="15">
    <source>
        <dbReference type="Proteomes" id="UP000325462"/>
    </source>
</evidence>
<comment type="catalytic activity">
    <reaction evidence="7 8">
        <text>(1S,2R)-1-C-(indol-3-yl)glycerol 3-phosphate + L-serine = D-glyceraldehyde 3-phosphate + L-tryptophan + H2O</text>
        <dbReference type="Rhea" id="RHEA:10532"/>
        <dbReference type="ChEBI" id="CHEBI:15377"/>
        <dbReference type="ChEBI" id="CHEBI:33384"/>
        <dbReference type="ChEBI" id="CHEBI:57912"/>
        <dbReference type="ChEBI" id="CHEBI:58866"/>
        <dbReference type="ChEBI" id="CHEBI:59776"/>
        <dbReference type="EC" id="4.2.1.20"/>
    </reaction>
</comment>
<dbReference type="Proteomes" id="UP000325462">
    <property type="component" value="Chromosome"/>
</dbReference>
<reference evidence="11 15" key="3">
    <citation type="submission" date="2019-07" db="EMBL/GenBank/DDBJ databases">
        <title>Comparative genome analysis of staphylococcus lugdunensis shows clonal complex-dependent diversity of the putative virulence factor, ess/type vii locus.</title>
        <authorList>
            <person name="Lebeurre J."/>
            <person name="Dahyot S."/>
            <person name="Diene S."/>
            <person name="Paulay A."/>
            <person name="Aubourg M."/>
            <person name="Argemi X."/>
            <person name="Giard J.-C."/>
            <person name="Tournier I."/>
            <person name="Francois P."/>
            <person name="Pestel-Caron M."/>
        </authorList>
    </citation>
    <scope>NUCLEOTIDE SEQUENCE [LARGE SCALE GENOMIC DNA]</scope>
    <source>
        <strain evidence="11 15">SL13</strain>
    </source>
</reference>
<feature type="active site" description="Proton acceptor" evidence="8">
    <location>
        <position position="43"/>
    </location>
</feature>
<evidence type="ECO:0000256" key="9">
    <source>
        <dbReference type="RuleBase" id="RU003662"/>
    </source>
</evidence>
<comment type="pathway">
    <text evidence="1 8">Amino-acid biosynthesis; L-tryptophan biosynthesis; L-tryptophan from chorismate: step 5/5.</text>
</comment>
<dbReference type="Proteomes" id="UP000070063">
    <property type="component" value="Unassembled WGS sequence"/>
</dbReference>
<evidence type="ECO:0000256" key="3">
    <source>
        <dbReference type="ARBA" id="ARBA00022605"/>
    </source>
</evidence>
<dbReference type="Proteomes" id="UP000293637">
    <property type="component" value="Unassembled WGS sequence"/>
</dbReference>
<keyword evidence="4 8" id="KW-0822">Tryptophan biosynthesis</keyword>
<dbReference type="AlphaFoldDB" id="A0A133Q390"/>
<evidence type="ECO:0000313" key="11">
    <source>
        <dbReference type="EMBL" id="QEX38927.1"/>
    </source>
</evidence>
<dbReference type="InterPro" id="IPR013785">
    <property type="entry name" value="Aldolase_TIM"/>
</dbReference>
<evidence type="ECO:0000256" key="6">
    <source>
        <dbReference type="ARBA" id="ARBA00023239"/>
    </source>
</evidence>
<sequence>MHNKLFIPYVMGDKDFIQHVKLLSEHGADYIEIGVPFSDPVADGPIIMKAANQAIKDNVTIDTIFEQLKQNQHQIKANYILMTYYNIVMTYGIEAFFKSCEEAGVYGLIIPDLPFELTEKLKEQVTNYSVKIISLVAMTAPEERIREIATHAEGFIYTVTMNAVTGQNESFHPELKQKLALLKSITQIPVVCGFGIRTPEQVSEIIQYADGVVIGSEIVKRLKSQSQEDIITYINSIRQRLSSQFD</sequence>
<evidence type="ECO:0000256" key="5">
    <source>
        <dbReference type="ARBA" id="ARBA00023141"/>
    </source>
</evidence>
<protein>
    <recommendedName>
        <fullName evidence="8">Tryptophan synthase alpha chain</fullName>
        <ecNumber evidence="8">4.2.1.20</ecNumber>
    </recommendedName>
</protein>
<gene>
    <name evidence="8" type="primary">trpA</name>
    <name evidence="12" type="ORF">EQ812_07895</name>
    <name evidence="11" type="ORF">FO454_08540</name>
    <name evidence="10" type="ORF">HMPREF3225_01802</name>
</gene>
<reference evidence="10 13" key="1">
    <citation type="submission" date="2016-01" db="EMBL/GenBank/DDBJ databases">
        <authorList>
            <person name="Mitreva M."/>
            <person name="Pepin K.H."/>
            <person name="Mihindukulasuriya K.A."/>
            <person name="Fulton R."/>
            <person name="Fronick C."/>
            <person name="O'Laughlin M."/>
            <person name="Miner T."/>
            <person name="Herter B."/>
            <person name="Rosa B.A."/>
            <person name="Cordes M."/>
            <person name="Tomlinson C."/>
            <person name="Wollam A."/>
            <person name="Palsikar V.B."/>
            <person name="Mardis E.R."/>
            <person name="Wilson R.K."/>
        </authorList>
    </citation>
    <scope>NUCLEOTIDE SEQUENCE [LARGE SCALE GENOMIC DNA]</scope>
    <source>
        <strain evidence="10 13">MJR7738</strain>
    </source>
</reference>
<dbReference type="eggNOG" id="COG0159">
    <property type="taxonomic scope" value="Bacteria"/>
</dbReference>
<evidence type="ECO:0000313" key="10">
    <source>
        <dbReference type="EMBL" id="KXA37321.1"/>
    </source>
</evidence>
<dbReference type="PANTHER" id="PTHR43406">
    <property type="entry name" value="TRYPTOPHAN SYNTHASE, ALPHA CHAIN"/>
    <property type="match status" value="1"/>
</dbReference>
<evidence type="ECO:0000313" key="12">
    <source>
        <dbReference type="EMBL" id="TBW72190.1"/>
    </source>
</evidence>
<dbReference type="InterPro" id="IPR002028">
    <property type="entry name" value="Trp_synthase_suA"/>
</dbReference>
<dbReference type="STRING" id="28035.B6N84_07100"/>
<dbReference type="InterPro" id="IPR018204">
    <property type="entry name" value="Trp_synthase_alpha_AS"/>
</dbReference>
<evidence type="ECO:0000256" key="1">
    <source>
        <dbReference type="ARBA" id="ARBA00004733"/>
    </source>
</evidence>
<dbReference type="RefSeq" id="WP_002459114.1">
    <property type="nucleotide sequence ID" value="NZ_AP021848.1"/>
</dbReference>
<dbReference type="OMA" id="LVMTYWN"/>
<evidence type="ECO:0000256" key="2">
    <source>
        <dbReference type="ARBA" id="ARBA00011270"/>
    </source>
</evidence>
<evidence type="ECO:0000313" key="14">
    <source>
        <dbReference type="Proteomes" id="UP000293637"/>
    </source>
</evidence>
<comment type="similarity">
    <text evidence="8 9">Belongs to the TrpA family.</text>
</comment>
<accession>A0A133Q390</accession>
<keyword evidence="6 8" id="KW-0456">Lyase</keyword>
<feature type="active site" description="Proton acceptor" evidence="8">
    <location>
        <position position="32"/>
    </location>
</feature>
<comment type="function">
    <text evidence="8">The alpha subunit is responsible for the aldol cleavage of indoleglycerol phosphate to indole and glyceraldehyde 3-phosphate.</text>
</comment>
<keyword evidence="3 8" id="KW-0028">Amino-acid biosynthesis</keyword>
<dbReference type="EC" id="4.2.1.20" evidence="8"/>
<dbReference type="GeneID" id="58089763"/>
<dbReference type="Pfam" id="PF00290">
    <property type="entry name" value="Trp_syntA"/>
    <property type="match status" value="1"/>
</dbReference>
<organism evidence="12 14">
    <name type="scientific">Staphylococcus lugdunensis</name>
    <dbReference type="NCBI Taxonomy" id="28035"/>
    <lineage>
        <taxon>Bacteria</taxon>
        <taxon>Bacillati</taxon>
        <taxon>Bacillota</taxon>
        <taxon>Bacilli</taxon>
        <taxon>Bacillales</taxon>
        <taxon>Staphylococcaceae</taxon>
        <taxon>Staphylococcus</taxon>
    </lineage>
</organism>